<comment type="caution">
    <text evidence="2">The sequence shown here is derived from an EMBL/GenBank/DDBJ whole genome shotgun (WGS) entry which is preliminary data.</text>
</comment>
<keyword evidence="3" id="KW-1185">Reference proteome</keyword>
<evidence type="ECO:0000313" key="2">
    <source>
        <dbReference type="EMBL" id="GKV30826.1"/>
    </source>
</evidence>
<dbReference type="AlphaFoldDB" id="A0AAV5L0Q1"/>
<proteinExistence type="predicted"/>
<sequence>MGSKPNRSAGGYRVPLGSREPNTQQFAGFNQTQRSTGTEPFDFNHPIFFFLRHFSFYLLSLSLLHGEQAWLTSEARVTVGSLL</sequence>
<feature type="compositionally biased region" description="Polar residues" evidence="1">
    <location>
        <begin position="20"/>
        <end position="37"/>
    </location>
</feature>
<reference evidence="2 3" key="1">
    <citation type="journal article" date="2021" name="Commun. Biol.">
        <title>The genome of Shorea leprosula (Dipterocarpaceae) highlights the ecological relevance of drought in aseasonal tropical rainforests.</title>
        <authorList>
            <person name="Ng K.K.S."/>
            <person name="Kobayashi M.J."/>
            <person name="Fawcett J.A."/>
            <person name="Hatakeyama M."/>
            <person name="Paape T."/>
            <person name="Ng C.H."/>
            <person name="Ang C.C."/>
            <person name="Tnah L.H."/>
            <person name="Lee C.T."/>
            <person name="Nishiyama T."/>
            <person name="Sese J."/>
            <person name="O'Brien M.J."/>
            <person name="Copetti D."/>
            <person name="Mohd Noor M.I."/>
            <person name="Ong R.C."/>
            <person name="Putra M."/>
            <person name="Sireger I.Z."/>
            <person name="Indrioko S."/>
            <person name="Kosugi Y."/>
            <person name="Izuno A."/>
            <person name="Isagi Y."/>
            <person name="Lee S.L."/>
            <person name="Shimizu K.K."/>
        </authorList>
    </citation>
    <scope>NUCLEOTIDE SEQUENCE [LARGE SCALE GENOMIC DNA]</scope>
    <source>
        <strain evidence="2">214</strain>
    </source>
</reference>
<evidence type="ECO:0000256" key="1">
    <source>
        <dbReference type="SAM" id="MobiDB-lite"/>
    </source>
</evidence>
<feature type="region of interest" description="Disordered" evidence="1">
    <location>
        <begin position="1"/>
        <end position="37"/>
    </location>
</feature>
<dbReference type="EMBL" id="BPVZ01000089">
    <property type="protein sequence ID" value="GKV30826.1"/>
    <property type="molecule type" value="Genomic_DNA"/>
</dbReference>
<accession>A0AAV5L0Q1</accession>
<name>A0AAV5L0Q1_9ROSI</name>
<organism evidence="2 3">
    <name type="scientific">Rubroshorea leprosula</name>
    <dbReference type="NCBI Taxonomy" id="152421"/>
    <lineage>
        <taxon>Eukaryota</taxon>
        <taxon>Viridiplantae</taxon>
        <taxon>Streptophyta</taxon>
        <taxon>Embryophyta</taxon>
        <taxon>Tracheophyta</taxon>
        <taxon>Spermatophyta</taxon>
        <taxon>Magnoliopsida</taxon>
        <taxon>eudicotyledons</taxon>
        <taxon>Gunneridae</taxon>
        <taxon>Pentapetalae</taxon>
        <taxon>rosids</taxon>
        <taxon>malvids</taxon>
        <taxon>Malvales</taxon>
        <taxon>Dipterocarpaceae</taxon>
        <taxon>Rubroshorea</taxon>
    </lineage>
</organism>
<dbReference type="Proteomes" id="UP001054252">
    <property type="component" value="Unassembled WGS sequence"/>
</dbReference>
<gene>
    <name evidence="2" type="ORF">SLEP1_g39601</name>
</gene>
<protein>
    <submittedName>
        <fullName evidence="2">Uncharacterized protein</fullName>
    </submittedName>
</protein>
<evidence type="ECO:0000313" key="3">
    <source>
        <dbReference type="Proteomes" id="UP001054252"/>
    </source>
</evidence>